<name>A0A6M4H1M7_9PROT</name>
<keyword evidence="3" id="KW-1185">Reference proteome</keyword>
<dbReference type="PANTHER" id="PTHR39555">
    <property type="entry name" value="FIMBRIAL ASSEMBLY PROTEIN PILO-LIKE PROTEIN-RELATED"/>
    <property type="match status" value="1"/>
</dbReference>
<organism evidence="2 3">
    <name type="scientific">Usitatibacter palustris</name>
    <dbReference type="NCBI Taxonomy" id="2732487"/>
    <lineage>
        <taxon>Bacteria</taxon>
        <taxon>Pseudomonadati</taxon>
        <taxon>Pseudomonadota</taxon>
        <taxon>Betaproteobacteria</taxon>
        <taxon>Nitrosomonadales</taxon>
        <taxon>Usitatibacteraceae</taxon>
        <taxon>Usitatibacter</taxon>
    </lineage>
</organism>
<reference evidence="2 3" key="1">
    <citation type="submission" date="2020-04" db="EMBL/GenBank/DDBJ databases">
        <title>Usitatibacter rugosus gen. nov., sp. nov. and Usitatibacter palustris sp. nov., novel members of Usitatibacteraceae fam. nov. within the order Nitrosomonadales isolated from soil.</title>
        <authorList>
            <person name="Huber K.J."/>
            <person name="Neumann-Schaal M."/>
            <person name="Geppert A."/>
            <person name="Luckner M."/>
            <person name="Wanner G."/>
            <person name="Overmann J."/>
        </authorList>
    </citation>
    <scope>NUCLEOTIDE SEQUENCE [LARGE SCALE GENOMIC DNA]</scope>
    <source>
        <strain evidence="2 3">Swamp67</strain>
    </source>
</reference>
<keyword evidence="1" id="KW-0812">Transmembrane</keyword>
<keyword evidence="1" id="KW-0472">Membrane</keyword>
<dbReference type="Gene3D" id="1.10.287.540">
    <property type="entry name" value="Helix hairpin bin"/>
    <property type="match status" value="1"/>
</dbReference>
<dbReference type="PIRSF" id="PIRSF016482">
    <property type="entry name" value="PilO"/>
    <property type="match status" value="1"/>
</dbReference>
<feature type="transmembrane region" description="Helical" evidence="1">
    <location>
        <begin position="20"/>
        <end position="43"/>
    </location>
</feature>
<dbReference type="KEGG" id="upl:DSM104440_00024"/>
<evidence type="ECO:0000256" key="1">
    <source>
        <dbReference type="SAM" id="Phobius"/>
    </source>
</evidence>
<protein>
    <recommendedName>
        <fullName evidence="4">Type IV pilus assembly protein PilO</fullName>
    </recommendedName>
</protein>
<accession>A0A6M4H1M7</accession>
<keyword evidence="1" id="KW-1133">Transmembrane helix</keyword>
<gene>
    <name evidence="2" type="ORF">DSM104440_00024</name>
</gene>
<dbReference type="RefSeq" id="WP_171159606.1">
    <property type="nucleotide sequence ID" value="NZ_CP053073.1"/>
</dbReference>
<evidence type="ECO:0000313" key="2">
    <source>
        <dbReference type="EMBL" id="QJR13242.1"/>
    </source>
</evidence>
<evidence type="ECO:0000313" key="3">
    <source>
        <dbReference type="Proteomes" id="UP000503096"/>
    </source>
</evidence>
<dbReference type="InParanoid" id="A0A6M4H1M7"/>
<dbReference type="EMBL" id="CP053073">
    <property type="protein sequence ID" value="QJR13242.1"/>
    <property type="molecule type" value="Genomic_DNA"/>
</dbReference>
<dbReference type="InterPro" id="IPR014717">
    <property type="entry name" value="Transl_elong_EF1B/ribsomal_bS6"/>
</dbReference>
<dbReference type="InterPro" id="IPR007445">
    <property type="entry name" value="PilO"/>
</dbReference>
<dbReference type="PANTHER" id="PTHR39555:SF1">
    <property type="entry name" value="TYPE IV PILUS INNER MEMBRANE COMPONENT PILO"/>
    <property type="match status" value="1"/>
</dbReference>
<dbReference type="GO" id="GO:0043107">
    <property type="term" value="P:type IV pilus-dependent motility"/>
    <property type="evidence" value="ECO:0007669"/>
    <property type="project" value="InterPro"/>
</dbReference>
<dbReference type="Gene3D" id="3.30.70.60">
    <property type="match status" value="1"/>
</dbReference>
<evidence type="ECO:0008006" key="4">
    <source>
        <dbReference type="Google" id="ProtNLM"/>
    </source>
</evidence>
<dbReference type="AlphaFoldDB" id="A0A6M4H1M7"/>
<dbReference type="Pfam" id="PF04350">
    <property type="entry name" value="PilO"/>
    <property type="match status" value="1"/>
</dbReference>
<proteinExistence type="predicted"/>
<dbReference type="Proteomes" id="UP000503096">
    <property type="component" value="Chromosome"/>
</dbReference>
<sequence>MSLIDDLKTLDPKQPGNWPWPVKVGAFVLLFIAIQIAAGVFLWKEQNDEIEKGRQEVDKQKQAFIEKKKLAVNLEAYKQQRADIEQSFGALLKQLPNKSEMDALLIDINQAGLGRGLAFELFKPATAENFTEFYAELPVNIKVTGNYHDLGAFSSDVAKMPRIVLLTDIRLDPPKDGVLSMEAVAKTYRYLDDEEVAKQKKTAKDKAAVSKGGKK</sequence>
<dbReference type="GO" id="GO:0043683">
    <property type="term" value="P:type IV pilus assembly"/>
    <property type="evidence" value="ECO:0007669"/>
    <property type="project" value="InterPro"/>
</dbReference>